<dbReference type="PANTHER" id="PTHR22872">
    <property type="entry name" value="BTK-BINDING PROTEIN-RELATED"/>
    <property type="match status" value="1"/>
</dbReference>
<keyword evidence="1" id="KW-0677">Repeat</keyword>
<dbReference type="Gene3D" id="3.30.710.10">
    <property type="entry name" value="Potassium Channel Kv1.1, Chain A"/>
    <property type="match status" value="2"/>
</dbReference>
<dbReference type="PROSITE" id="PS50088">
    <property type="entry name" value="ANK_REPEAT"/>
    <property type="match status" value="2"/>
</dbReference>
<dbReference type="InterPro" id="IPR011333">
    <property type="entry name" value="SKP1/BTB/POZ_sf"/>
</dbReference>
<dbReference type="PROSITE" id="PS50097">
    <property type="entry name" value="BTB"/>
    <property type="match status" value="2"/>
</dbReference>
<evidence type="ECO:0000256" key="4">
    <source>
        <dbReference type="SAM" id="MobiDB-lite"/>
    </source>
</evidence>
<feature type="region of interest" description="Disordered" evidence="4">
    <location>
        <begin position="460"/>
        <end position="480"/>
    </location>
</feature>
<dbReference type="Pfam" id="PF00651">
    <property type="entry name" value="BTB"/>
    <property type="match status" value="2"/>
</dbReference>
<feature type="domain" description="BTB" evidence="5">
    <location>
        <begin position="688"/>
        <end position="752"/>
    </location>
</feature>
<organism evidence="6">
    <name type="scientific">Triatoma infestans</name>
    <name type="common">Assassin bug</name>
    <dbReference type="NCBI Taxonomy" id="30076"/>
    <lineage>
        <taxon>Eukaryota</taxon>
        <taxon>Metazoa</taxon>
        <taxon>Ecdysozoa</taxon>
        <taxon>Arthropoda</taxon>
        <taxon>Hexapoda</taxon>
        <taxon>Insecta</taxon>
        <taxon>Pterygota</taxon>
        <taxon>Neoptera</taxon>
        <taxon>Paraneoptera</taxon>
        <taxon>Hemiptera</taxon>
        <taxon>Heteroptera</taxon>
        <taxon>Panheteroptera</taxon>
        <taxon>Cimicomorpha</taxon>
        <taxon>Reduviidae</taxon>
        <taxon>Triatominae</taxon>
        <taxon>Triatoma</taxon>
    </lineage>
</organism>
<accession>A0A023F062</accession>
<dbReference type="InterPro" id="IPR009091">
    <property type="entry name" value="RCC1/BLIP-II"/>
</dbReference>
<reference evidence="6" key="1">
    <citation type="journal article" date="2014" name="PLoS Negl. Trop. Dis.">
        <title>An updated insight into the Sialotranscriptome of Triatoma infestans: developmental stage and geographic variations.</title>
        <authorList>
            <person name="Schwarz A."/>
            <person name="Medrano-Mercado N."/>
            <person name="Schaub G.A."/>
            <person name="Struchiner C.J."/>
            <person name="Bargues M.D."/>
            <person name="Levy M.Z."/>
            <person name="Ribeiro J.M."/>
        </authorList>
    </citation>
    <scope>NUCLEOTIDE SEQUENCE</scope>
    <source>
        <strain evidence="6">Chile</strain>
        <tissue evidence="6">Salivary glands</tissue>
    </source>
</reference>
<evidence type="ECO:0000313" key="6">
    <source>
        <dbReference type="EMBL" id="JAC14154.1"/>
    </source>
</evidence>
<dbReference type="SMART" id="SM00225">
    <property type="entry name" value="BTB"/>
    <property type="match status" value="2"/>
</dbReference>
<feature type="repeat" description="RCC1" evidence="3">
    <location>
        <begin position="193"/>
        <end position="243"/>
    </location>
</feature>
<dbReference type="InterPro" id="IPR000408">
    <property type="entry name" value="Reg_chr_condens"/>
</dbReference>
<evidence type="ECO:0000256" key="1">
    <source>
        <dbReference type="ARBA" id="ARBA00022737"/>
    </source>
</evidence>
<dbReference type="PROSITE" id="PS50297">
    <property type="entry name" value="ANK_REP_REGION"/>
    <property type="match status" value="2"/>
</dbReference>
<protein>
    <recommendedName>
        <fullName evidence="5">BTB domain-containing protein</fullName>
    </recommendedName>
</protein>
<feature type="repeat" description="ANK" evidence="2">
    <location>
        <begin position="47"/>
        <end position="80"/>
    </location>
</feature>
<evidence type="ECO:0000256" key="2">
    <source>
        <dbReference type="PROSITE-ProRule" id="PRU00023"/>
    </source>
</evidence>
<dbReference type="InterPro" id="IPR051625">
    <property type="entry name" value="Signaling_Regulatory_Domain"/>
</dbReference>
<feature type="domain" description="BTB" evidence="5">
    <location>
        <begin position="554"/>
        <end position="620"/>
    </location>
</feature>
<dbReference type="CDD" id="cd18500">
    <property type="entry name" value="BACK_IBtk"/>
    <property type="match status" value="1"/>
</dbReference>
<dbReference type="Gene3D" id="2.130.10.30">
    <property type="entry name" value="Regulator of chromosome condensation 1/beta-lactamase-inhibitor protein II"/>
    <property type="match status" value="1"/>
</dbReference>
<dbReference type="PANTHER" id="PTHR22872:SF2">
    <property type="entry name" value="INHIBITOR OF BRUTON TYROSINE KINASE"/>
    <property type="match status" value="1"/>
</dbReference>
<dbReference type="SUPFAM" id="SSF50985">
    <property type="entry name" value="RCC1/BLIP-II"/>
    <property type="match status" value="1"/>
</dbReference>
<feature type="repeat" description="RCC1" evidence="3">
    <location>
        <begin position="139"/>
        <end position="192"/>
    </location>
</feature>
<proteinExistence type="evidence at transcript level"/>
<evidence type="ECO:0000256" key="3">
    <source>
        <dbReference type="PROSITE-ProRule" id="PRU00235"/>
    </source>
</evidence>
<dbReference type="InterPro" id="IPR000210">
    <property type="entry name" value="BTB/POZ_dom"/>
</dbReference>
<dbReference type="SUPFAM" id="SSF48403">
    <property type="entry name" value="Ankyrin repeat"/>
    <property type="match status" value="1"/>
</dbReference>
<sequence>DCTEICKSVQHSKSLTAAITKKSVSDKQIASYLYETCCNFAKIQDDYGRTVLHLAASCGRLDLCLWLAIVAGADINAKDWESGYTALQRSIFYGNIDVAVRLIEVGADITLVDKEDFTPLQLVTLQRLPEVKIPSELSTQIYVWGSNLNFTLGIGTDDSKKHPDLLDYFKRNGVSVKQVCTDEYHSVFVSTTGHVWVCGHGQGGRLGIHKEKPLLIPTHLAISNEECVMAATALNHTLLLLSNGSILVFGANHHHQLGVTPYTEACLSPRHVNLNSARNAGPITGICAAKYHSVFFNENVLLVCGLNGGQLGYKSDSPFITVPQQISIKDKLPLKVKTVATSLGSIVYALSNGDVFVIQRFQIKKIASRLLGIEKISAFGGHLSIDILNEVGEDLKILILNKKGTIIFWEESVPHLMKGTFGLKRTIVITDIHLNECSILCTTVDGEALQATIKDKEPLLKSQDDSRKRHSGGYPKDEKVKGQEKLGKCLICAKRIPYIHRAMAITSDPKGKNFAVIQAHPNNSLEICPDRSASEMIQNLKYLFLEATEDDAVHDVVFNINGTRIAAHRYVLAVNGFPFKMLYNNRNKNREMEIYVNDANLVIFKEFLMFLYTGHCQLLNTGPCSFRLTAQDEDPLQLLSTLAKKYNITALLNRLKTLRYDNGHIFSTTYSNCPEVFKMQRNLFPEFYDVELKPDNGKIIKAHKCILSARLPYFNSMFLRGWSETNKAQIIHLQTTSLIAEAFLDFLYTDDIPDYISCDDIDNIVRLLILSDQLLMNQLKEACEILLAKSISLKNCVSILQVSNVYNTFKLKEPVLRFIVSNLNAILESRILESLDDKTLSELSEYYKRYSRCDNRIITPYYNAPSDAEILAACKSVSASADTFFILPECIKDACLHKYNKLQTPNAKKKNSIKRLSFQEPEFIEETIVQVVPDINKECIQKHNSDILNDNVQFFDDSDFPSLSDNQVSSHNSNKHSTIRLSSSRGSGETRWIFPPTLSQKQRKKEKKALLSEEIVVAPPKTHFKGWAKIPPPVECSEITSLENKKTEPNLFEIITNEQKEKDNWRKMKSKPFHLTQIEDAAMDDLISFYNANNIFDERITVERVLPSNIAQPVWIPGHKKKAYEEF</sequence>
<dbReference type="SMART" id="SM00248">
    <property type="entry name" value="ANK"/>
    <property type="match status" value="2"/>
</dbReference>
<feature type="repeat" description="RCC1" evidence="3">
    <location>
        <begin position="244"/>
        <end position="299"/>
    </location>
</feature>
<dbReference type="Pfam" id="PF12796">
    <property type="entry name" value="Ank_2"/>
    <property type="match status" value="1"/>
</dbReference>
<dbReference type="Pfam" id="PF00415">
    <property type="entry name" value="RCC1"/>
    <property type="match status" value="2"/>
</dbReference>
<feature type="non-terminal residue" evidence="6">
    <location>
        <position position="1"/>
    </location>
</feature>
<dbReference type="SUPFAM" id="SSF54695">
    <property type="entry name" value="POZ domain"/>
    <property type="match status" value="2"/>
</dbReference>
<dbReference type="EMBL" id="GBBI01004558">
    <property type="protein sequence ID" value="JAC14154.1"/>
    <property type="molecule type" value="mRNA"/>
</dbReference>
<keyword evidence="2" id="KW-0040">ANK repeat</keyword>
<name>A0A023F062_TRIIF</name>
<evidence type="ECO:0000259" key="5">
    <source>
        <dbReference type="PROSITE" id="PS50097"/>
    </source>
</evidence>
<dbReference type="Gene3D" id="1.25.40.20">
    <property type="entry name" value="Ankyrin repeat-containing domain"/>
    <property type="match status" value="1"/>
</dbReference>
<dbReference type="PROSITE" id="PS50012">
    <property type="entry name" value="RCC1_3"/>
    <property type="match status" value="3"/>
</dbReference>
<dbReference type="AlphaFoldDB" id="A0A023F062"/>
<feature type="repeat" description="ANK" evidence="2">
    <location>
        <begin position="82"/>
        <end position="114"/>
    </location>
</feature>
<dbReference type="InterPro" id="IPR036770">
    <property type="entry name" value="Ankyrin_rpt-contain_sf"/>
</dbReference>
<dbReference type="InterPro" id="IPR002110">
    <property type="entry name" value="Ankyrin_rpt"/>
</dbReference>